<name>A0A5N6LNJ2_9ASTR</name>
<proteinExistence type="predicted"/>
<dbReference type="AlphaFoldDB" id="A0A5N6LNJ2"/>
<feature type="region of interest" description="Disordered" evidence="1">
    <location>
        <begin position="521"/>
        <end position="542"/>
    </location>
</feature>
<feature type="domain" description="Coilin tudor" evidence="3">
    <location>
        <begin position="558"/>
        <end position="652"/>
    </location>
</feature>
<keyword evidence="6" id="KW-1185">Reference proteome</keyword>
<accession>A0A5N6LNJ2</accession>
<evidence type="ECO:0000259" key="3">
    <source>
        <dbReference type="Pfam" id="PF23086"/>
    </source>
</evidence>
<dbReference type="GO" id="GO:0030619">
    <property type="term" value="F:U1 snRNA binding"/>
    <property type="evidence" value="ECO:0007669"/>
    <property type="project" value="TreeGrafter"/>
</dbReference>
<feature type="region of interest" description="Disordered" evidence="1">
    <location>
        <begin position="298"/>
        <end position="324"/>
    </location>
</feature>
<dbReference type="InterPro" id="IPR057207">
    <property type="entry name" value="FBXL15_LRR"/>
</dbReference>
<dbReference type="InterPro" id="IPR024822">
    <property type="entry name" value="Coilin"/>
</dbReference>
<reference evidence="5 6" key="1">
    <citation type="submission" date="2019-05" db="EMBL/GenBank/DDBJ databases">
        <title>Mikania micrantha, genome provides insights into the molecular mechanism of rapid growth.</title>
        <authorList>
            <person name="Liu B."/>
        </authorList>
    </citation>
    <scope>NUCLEOTIDE SEQUENCE [LARGE SCALE GENOMIC DNA]</scope>
    <source>
        <strain evidence="5">NLD-2019</strain>
        <tissue evidence="5">Leaf</tissue>
    </source>
</reference>
<protein>
    <submittedName>
        <fullName evidence="5">Uncharacterized protein</fullName>
    </submittedName>
</protein>
<evidence type="ECO:0000313" key="5">
    <source>
        <dbReference type="EMBL" id="KAD2393745.1"/>
    </source>
</evidence>
<feature type="compositionally biased region" description="Basic residues" evidence="1">
    <location>
        <begin position="249"/>
        <end position="267"/>
    </location>
</feature>
<evidence type="ECO:0000259" key="2">
    <source>
        <dbReference type="Pfam" id="PF15862"/>
    </source>
</evidence>
<dbReference type="PANTHER" id="PTHR15197:SF4">
    <property type="entry name" value="COILIN"/>
    <property type="match status" value="1"/>
</dbReference>
<dbReference type="InterPro" id="IPR006553">
    <property type="entry name" value="Leu-rich_rpt_Cys-con_subtyp"/>
</dbReference>
<dbReference type="GO" id="GO:0030620">
    <property type="term" value="F:U2 snRNA binding"/>
    <property type="evidence" value="ECO:0007669"/>
    <property type="project" value="TreeGrafter"/>
</dbReference>
<feature type="domain" description="F-box/LRR-repeat protein 15-like leucin rich repeat" evidence="4">
    <location>
        <begin position="911"/>
        <end position="1039"/>
    </location>
</feature>
<feature type="region of interest" description="Disordered" evidence="1">
    <location>
        <begin position="217"/>
        <end position="268"/>
    </location>
</feature>
<feature type="domain" description="Coilin N-terminal" evidence="2">
    <location>
        <begin position="110"/>
        <end position="286"/>
    </location>
</feature>
<dbReference type="EMBL" id="SZYD01000019">
    <property type="protein sequence ID" value="KAD2393745.1"/>
    <property type="molecule type" value="Genomic_DNA"/>
</dbReference>
<gene>
    <name evidence="5" type="ORF">E3N88_40722</name>
</gene>
<organism evidence="5 6">
    <name type="scientific">Mikania micrantha</name>
    <name type="common">bitter vine</name>
    <dbReference type="NCBI Taxonomy" id="192012"/>
    <lineage>
        <taxon>Eukaryota</taxon>
        <taxon>Viridiplantae</taxon>
        <taxon>Streptophyta</taxon>
        <taxon>Embryophyta</taxon>
        <taxon>Tracheophyta</taxon>
        <taxon>Spermatophyta</taxon>
        <taxon>Magnoliopsida</taxon>
        <taxon>eudicotyledons</taxon>
        <taxon>Gunneridae</taxon>
        <taxon>Pentapetalae</taxon>
        <taxon>asterids</taxon>
        <taxon>campanulids</taxon>
        <taxon>Asterales</taxon>
        <taxon>Asteraceae</taxon>
        <taxon>Asteroideae</taxon>
        <taxon>Heliantheae alliance</taxon>
        <taxon>Eupatorieae</taxon>
        <taxon>Mikania</taxon>
    </lineage>
</organism>
<dbReference type="SUPFAM" id="SSF52047">
    <property type="entry name" value="RNI-like"/>
    <property type="match status" value="1"/>
</dbReference>
<dbReference type="Pfam" id="PF25372">
    <property type="entry name" value="DUF7885"/>
    <property type="match status" value="1"/>
</dbReference>
<sequence>MGRGEYRTNDMLSSKWRDMNLKVRKFNGIYSQKWQTRRSGQSDAMIEREAEEQYREEFNVPFSLQRKAVAHGGPFSSQTVFKQSLLQMEIQSFRIRLNIDDSLVLSVAQRSDGMNHSWTLIEPNQYPKISDVCNHLLHNFNLQNSCPNGILLFMEGFMLPPFESTRILKDNDIICVRRKEVPLAEAIEGANAYNLLNEEVNRTEPVDNGMLLLANEEFDKETGGSQSEYEDVEVEKLEDQPLPKETTSKKRKAPTKPQSSKKKKHRLVVMDDVEDGVATENTDIKNDEYLLMKVMNKKSKSNKNRNGGSEKAIKSPSKVKRKKKHRLGVVIGNEDESMTGEFDNVNNGESVLKEKASKKKIKPNEEIEMANAETSDKVIKDDIEGVEQTSTLHDGAKKVSRSTRRKKAKRQWRLELTKSLQNPNNHVEPEMSKTENKEATDHLEGALKPDQVPTKVMHKNSIEQEGRNHTDNGVCKLVPCVVRPGHIRFEPVDEDEDAKQIEVPDVPFQWNGITSKKKGQKWGLEKISTSKRDDTQKAANQPSTMLSVDAQVPLIDLVAFDQLPLCNSPKEDDVIVYRVLELSSSWTPELSPFRVGKISYIDAENIVLMPVPEYPIVLDKMDENGSDNSLYKEDGSLEIKFAALADVRSLKQSSSDTLKAFSNGVYQTIQVDEKNAASNLMSSSNGNKENYSCPSPVVGNKEGNTWDELQDLLTAKKSELLETDEEMKRDSGWNKWSYRALRGSALEDFGENVIPFDTYSSSLIEHQYLGFICIQFMVFLISEYKYESTMMKQLGDDELLYIFNKIPYYNREDKRSFAQVSKQFMKVSCVGLYMLYSCFPDLLFDILPSSQNLRIFQCYKQLSNTHLKLLAQSCPKLQILRLGTNLDPFYELGDFGFDFDFDDDGLCAVESSCSHLCYVNLGMRLHVGDAGIVSLVTSCKNLIRLNLEGCIRVTDESLKAIGESGIRNLNLGRCYLITDMGLESLANGNLKNCLKQLNLTRCDRISDHGVIHLNQMVGLTDLNLSKCGVHVTDSSIVAFIPQSCNASVDYAFSPKSQNKNFKVDAYVDVATDGNLSQNGTSKLDLFVGPSSFYASPNVNNVCCKSDLLSTQNPFDDIANKNKMFNLNKDLEMIQGPHVNGPRTAKLVLSGSVNDSNSSVGYGSCETQDFNFSWEDVESVALTCVRLEYLGLMKRIKTPMPKYEREGKEGLEFDPPATNRRQMTTSFRRRSREEDDTSQGKTTEGAREIPAMLA</sequence>
<dbReference type="Pfam" id="PF15862">
    <property type="entry name" value="Coilin_N"/>
    <property type="match status" value="1"/>
</dbReference>
<feature type="compositionally biased region" description="Basic and acidic residues" evidence="1">
    <location>
        <begin position="234"/>
        <end position="248"/>
    </location>
</feature>
<dbReference type="GO" id="GO:0015030">
    <property type="term" value="C:Cajal body"/>
    <property type="evidence" value="ECO:0007669"/>
    <property type="project" value="TreeGrafter"/>
</dbReference>
<dbReference type="PANTHER" id="PTHR15197">
    <property type="entry name" value="COILIN P80"/>
    <property type="match status" value="1"/>
</dbReference>
<dbReference type="Pfam" id="PF23086">
    <property type="entry name" value="Tudor_Coilin"/>
    <property type="match status" value="1"/>
</dbReference>
<dbReference type="InterPro" id="IPR056398">
    <property type="entry name" value="Tudor_Coilin"/>
</dbReference>
<evidence type="ECO:0000256" key="1">
    <source>
        <dbReference type="SAM" id="MobiDB-lite"/>
    </source>
</evidence>
<dbReference type="Gene3D" id="3.80.10.10">
    <property type="entry name" value="Ribonuclease Inhibitor"/>
    <property type="match status" value="1"/>
</dbReference>
<dbReference type="GO" id="GO:0000387">
    <property type="term" value="P:spliceosomal snRNP assembly"/>
    <property type="evidence" value="ECO:0007669"/>
    <property type="project" value="TreeGrafter"/>
</dbReference>
<feature type="region of interest" description="Disordered" evidence="1">
    <location>
        <begin position="1203"/>
        <end position="1253"/>
    </location>
</feature>
<dbReference type="SMART" id="SM00367">
    <property type="entry name" value="LRR_CC"/>
    <property type="match status" value="5"/>
</dbReference>
<dbReference type="InterPro" id="IPR032675">
    <property type="entry name" value="LRR_dom_sf"/>
</dbReference>
<evidence type="ECO:0000259" key="4">
    <source>
        <dbReference type="Pfam" id="PF25372"/>
    </source>
</evidence>
<evidence type="ECO:0000313" key="6">
    <source>
        <dbReference type="Proteomes" id="UP000326396"/>
    </source>
</evidence>
<dbReference type="OrthoDB" id="74813at2759"/>
<dbReference type="Proteomes" id="UP000326396">
    <property type="component" value="Linkage Group LG9"/>
</dbReference>
<dbReference type="InterPro" id="IPR031722">
    <property type="entry name" value="Coilin_N"/>
</dbReference>
<comment type="caution">
    <text evidence="5">The sequence shown here is derived from an EMBL/GenBank/DDBJ whole genome shotgun (WGS) entry which is preliminary data.</text>
</comment>